<reference evidence="9" key="1">
    <citation type="submission" date="2016-10" db="EMBL/GenBank/DDBJ databases">
        <authorList>
            <person name="Varghese N."/>
            <person name="Submissions S."/>
        </authorList>
    </citation>
    <scope>NUCLEOTIDE SEQUENCE [LARGE SCALE GENOMIC DNA]</scope>
    <source>
        <strain evidence="9">BL47</strain>
    </source>
</reference>
<dbReference type="Pfam" id="PF01546">
    <property type="entry name" value="Peptidase_M20"/>
    <property type="match status" value="1"/>
</dbReference>
<dbReference type="PANTHER" id="PTHR32494:SF19">
    <property type="entry name" value="ALLANTOATE DEIMINASE-RELATED"/>
    <property type="match status" value="1"/>
</dbReference>
<dbReference type="InterPro" id="IPR010158">
    <property type="entry name" value="Amidase_Cbmase"/>
</dbReference>
<evidence type="ECO:0000256" key="5">
    <source>
        <dbReference type="ARBA" id="ARBA00022801"/>
    </source>
</evidence>
<dbReference type="GO" id="GO:0046872">
    <property type="term" value="F:metal ion binding"/>
    <property type="evidence" value="ECO:0007669"/>
    <property type="project" value="UniProtKB-KW"/>
</dbReference>
<evidence type="ECO:0000256" key="6">
    <source>
        <dbReference type="ARBA" id="ARBA00023211"/>
    </source>
</evidence>
<dbReference type="NCBIfam" id="TIGR01879">
    <property type="entry name" value="hydantase"/>
    <property type="match status" value="1"/>
</dbReference>
<accession>A0A1H0I884</accession>
<name>A0A1H0I884_9HYPH</name>
<dbReference type="OrthoDB" id="9808195at2"/>
<comment type="cofactor">
    <cofactor evidence="7">
        <name>Zn(2+)</name>
        <dbReference type="ChEBI" id="CHEBI:29105"/>
    </cofactor>
    <text evidence="7">Binds 2 Zn(2+) ions per subunit.</text>
</comment>
<keyword evidence="6" id="KW-0464">Manganese</keyword>
<feature type="binding site" evidence="7">
    <location>
        <position position="100"/>
    </location>
    <ligand>
        <name>Zn(2+)</name>
        <dbReference type="ChEBI" id="CHEBI:29105"/>
        <label>1</label>
    </ligand>
</feature>
<evidence type="ECO:0000256" key="4">
    <source>
        <dbReference type="ARBA" id="ARBA00022723"/>
    </source>
</evidence>
<evidence type="ECO:0000256" key="3">
    <source>
        <dbReference type="ARBA" id="ARBA00011738"/>
    </source>
</evidence>
<dbReference type="Proteomes" id="UP000198704">
    <property type="component" value="Unassembled WGS sequence"/>
</dbReference>
<dbReference type="SUPFAM" id="SSF53187">
    <property type="entry name" value="Zn-dependent exopeptidases"/>
    <property type="match status" value="1"/>
</dbReference>
<evidence type="ECO:0000313" key="8">
    <source>
        <dbReference type="EMBL" id="SDO27618.1"/>
    </source>
</evidence>
<dbReference type="PANTHER" id="PTHR32494">
    <property type="entry name" value="ALLANTOATE DEIMINASE-RELATED"/>
    <property type="match status" value="1"/>
</dbReference>
<keyword evidence="9" id="KW-1185">Reference proteome</keyword>
<dbReference type="PIRSF" id="PIRSF001235">
    <property type="entry name" value="Amidase_carbamoylase"/>
    <property type="match status" value="1"/>
</dbReference>
<sequence length="428" mass="44452">MDGVSAIGTAVHRQRDRVKALFEDLARCGRTDPGFTRASYSPEESAAHAVVARCADALGLAIHRDAAANTLMTLPGRDRSLPPLLIGSHLDTVAQGGNFDGAAGVVAGLTAVAALRAMGLSPARDITVMAIRAEESVWFQVSYVGSRAALGTLPDGALDGARIDSGLSLAAHIAREGGDPDALRRGPLALDAAAIHAFLEVHIEQAPSLEEAGIPVGLCTGIPGNIRYPDVQIVGRHDHVGTPRRFRCDAAMAGAEIALTLDRVWAEREAAGCPMAITFGRFHTDAAVHGLTTVPGAFRFSLDMRAYAPEVLAELEAAFLAAVKGVSERRGVTVALGARAEAGVGTVCPRIRDGLAAAAEALGTPTRSLGSPASHDAAAFARAGVPMAMLFVRNAHGSHNPREAMAIDDLLETVAILTVWLVQETCGG</sequence>
<keyword evidence="4 7" id="KW-0479">Metal-binding</keyword>
<feature type="binding site" evidence="7">
    <location>
        <position position="100"/>
    </location>
    <ligand>
        <name>Zn(2+)</name>
        <dbReference type="ChEBI" id="CHEBI:29105"/>
        <label>2</label>
    </ligand>
</feature>
<feature type="binding site" evidence="7">
    <location>
        <position position="89"/>
    </location>
    <ligand>
        <name>Zn(2+)</name>
        <dbReference type="ChEBI" id="CHEBI:29105"/>
        <label>1</label>
    </ligand>
</feature>
<protein>
    <submittedName>
        <fullName evidence="8">N-carbamoyl-L-amino-acid hydrolase</fullName>
    </submittedName>
</protein>
<evidence type="ECO:0000256" key="2">
    <source>
        <dbReference type="ARBA" id="ARBA00006153"/>
    </source>
</evidence>
<dbReference type="EMBL" id="FNHS01000018">
    <property type="protein sequence ID" value="SDO27618.1"/>
    <property type="molecule type" value="Genomic_DNA"/>
</dbReference>
<dbReference type="STRING" id="582672.SAMN05216360_11854"/>
<evidence type="ECO:0000313" key="9">
    <source>
        <dbReference type="Proteomes" id="UP000198704"/>
    </source>
</evidence>
<dbReference type="PROSITE" id="PS00758">
    <property type="entry name" value="ARGE_DAPE_CPG2_1"/>
    <property type="match status" value="1"/>
</dbReference>
<comment type="similarity">
    <text evidence="2">Belongs to the peptidase M20 family.</text>
</comment>
<dbReference type="RefSeq" id="WP_091720889.1">
    <property type="nucleotide sequence ID" value="NZ_FNHS01000018.1"/>
</dbReference>
<dbReference type="GO" id="GO:0016813">
    <property type="term" value="F:hydrolase activity, acting on carbon-nitrogen (but not peptide) bonds, in linear amidines"/>
    <property type="evidence" value="ECO:0007669"/>
    <property type="project" value="InterPro"/>
</dbReference>
<dbReference type="Gene3D" id="3.30.70.360">
    <property type="match status" value="1"/>
</dbReference>
<gene>
    <name evidence="8" type="ORF">SAMN05216360_11854</name>
</gene>
<dbReference type="InterPro" id="IPR001261">
    <property type="entry name" value="ArgE/DapE_CS"/>
</dbReference>
<feature type="binding site" evidence="7">
    <location>
        <position position="135"/>
    </location>
    <ligand>
        <name>Zn(2+)</name>
        <dbReference type="ChEBI" id="CHEBI:29105"/>
        <label>2</label>
    </ligand>
</feature>
<keyword evidence="5 8" id="KW-0378">Hydrolase</keyword>
<proteinExistence type="inferred from homology"/>
<evidence type="ECO:0000256" key="7">
    <source>
        <dbReference type="PIRSR" id="PIRSR001235-1"/>
    </source>
</evidence>
<dbReference type="Gene3D" id="3.40.630.10">
    <property type="entry name" value="Zn peptidases"/>
    <property type="match status" value="1"/>
</dbReference>
<feature type="binding site" evidence="7">
    <location>
        <position position="399"/>
    </location>
    <ligand>
        <name>Zn(2+)</name>
        <dbReference type="ChEBI" id="CHEBI:29105"/>
        <label>2</label>
    </ligand>
</feature>
<comment type="cofactor">
    <cofactor evidence="1">
        <name>Mn(2+)</name>
        <dbReference type="ChEBI" id="CHEBI:29035"/>
    </cofactor>
</comment>
<feature type="binding site" evidence="7">
    <location>
        <position position="202"/>
    </location>
    <ligand>
        <name>Zn(2+)</name>
        <dbReference type="ChEBI" id="CHEBI:29105"/>
        <label>1</label>
    </ligand>
</feature>
<keyword evidence="7" id="KW-0862">Zinc</keyword>
<dbReference type="InterPro" id="IPR002933">
    <property type="entry name" value="Peptidase_M20"/>
</dbReference>
<organism evidence="8 9">
    <name type="scientific">Methylobacterium phyllostachyos</name>
    <dbReference type="NCBI Taxonomy" id="582672"/>
    <lineage>
        <taxon>Bacteria</taxon>
        <taxon>Pseudomonadati</taxon>
        <taxon>Pseudomonadota</taxon>
        <taxon>Alphaproteobacteria</taxon>
        <taxon>Hyphomicrobiales</taxon>
        <taxon>Methylobacteriaceae</taxon>
        <taxon>Methylobacterium</taxon>
    </lineage>
</organism>
<comment type="subunit">
    <text evidence="3">Homodimer.</text>
</comment>
<dbReference type="AlphaFoldDB" id="A0A1H0I884"/>
<dbReference type="SUPFAM" id="SSF55031">
    <property type="entry name" value="Bacterial exopeptidase dimerisation domain"/>
    <property type="match status" value="1"/>
</dbReference>
<evidence type="ECO:0000256" key="1">
    <source>
        <dbReference type="ARBA" id="ARBA00001936"/>
    </source>
</evidence>
<dbReference type="InterPro" id="IPR036264">
    <property type="entry name" value="Bact_exopeptidase_dim_dom"/>
</dbReference>